<dbReference type="GO" id="GO:0005615">
    <property type="term" value="C:extracellular space"/>
    <property type="evidence" value="ECO:0007669"/>
    <property type="project" value="TreeGrafter"/>
</dbReference>
<name>A0A0L7LTI8_OPEBR</name>
<keyword evidence="3" id="KW-1185">Reference proteome</keyword>
<dbReference type="Gene3D" id="3.15.10.30">
    <property type="entry name" value="Haemolymph juvenile hormone binding protein"/>
    <property type="match status" value="1"/>
</dbReference>
<dbReference type="InterPro" id="IPR038606">
    <property type="entry name" value="To_sf"/>
</dbReference>
<dbReference type="Proteomes" id="UP000037510">
    <property type="component" value="Unassembled WGS sequence"/>
</dbReference>
<dbReference type="EMBL" id="JTDY01000155">
    <property type="protein sequence ID" value="KOB78556.1"/>
    <property type="molecule type" value="Genomic_DNA"/>
</dbReference>
<dbReference type="SMART" id="SM00700">
    <property type="entry name" value="JHBP"/>
    <property type="match status" value="1"/>
</dbReference>
<dbReference type="PANTHER" id="PTHR11008:SF18">
    <property type="entry name" value="BCDNA.GH05536-RELATED"/>
    <property type="match status" value="1"/>
</dbReference>
<feature type="signal peptide" evidence="1">
    <location>
        <begin position="1"/>
        <end position="20"/>
    </location>
</feature>
<feature type="chain" id="PRO_5005573708" evidence="1">
    <location>
        <begin position="21"/>
        <end position="196"/>
    </location>
</feature>
<gene>
    <name evidence="2" type="ORF">OBRU01_01382</name>
</gene>
<accession>A0A0L7LTI8</accession>
<protein>
    <submittedName>
        <fullName evidence="2">Odorant binding protein</fullName>
    </submittedName>
</protein>
<dbReference type="Pfam" id="PF06585">
    <property type="entry name" value="JHBP"/>
    <property type="match status" value="1"/>
</dbReference>
<sequence>MSVLVCRVLFLSTVIIGSFGALDISKYLKVCDRNSVDVNDCMVEAVQSGIAAMADGILDLGGATVLDARVKADDDRLHVEIDLKAPMIFVKGLYEGEGQYNALKINANGGFNTTMSKINSVYMRPDVDSMSMHLSNENPDSKELTELGNTFVNHNWQVLYRELLPYAQANWNRSGVRVANKIFLKIPYIQIFPISS</sequence>
<proteinExistence type="predicted"/>
<dbReference type="PANTHER" id="PTHR11008">
    <property type="entry name" value="PROTEIN TAKEOUT-LIKE PROTEIN"/>
    <property type="match status" value="1"/>
</dbReference>
<dbReference type="AlphaFoldDB" id="A0A0L7LTI8"/>
<reference evidence="2 3" key="1">
    <citation type="journal article" date="2015" name="Genome Biol. Evol.">
        <title>The genome of winter moth (Operophtera brumata) provides a genomic perspective on sexual dimorphism and phenology.</title>
        <authorList>
            <person name="Derks M.F."/>
            <person name="Smit S."/>
            <person name="Salis L."/>
            <person name="Schijlen E."/>
            <person name="Bossers A."/>
            <person name="Mateman C."/>
            <person name="Pijl A.S."/>
            <person name="de Ridder D."/>
            <person name="Groenen M.A."/>
            <person name="Visser M.E."/>
            <person name="Megens H.J."/>
        </authorList>
    </citation>
    <scope>NUCLEOTIDE SEQUENCE [LARGE SCALE GENOMIC DNA]</scope>
    <source>
        <strain evidence="2">WM2013NL</strain>
        <tissue evidence="2">Head and thorax</tissue>
    </source>
</reference>
<evidence type="ECO:0000313" key="3">
    <source>
        <dbReference type="Proteomes" id="UP000037510"/>
    </source>
</evidence>
<organism evidence="2 3">
    <name type="scientific">Operophtera brumata</name>
    <name type="common">Winter moth</name>
    <name type="synonym">Phalaena brumata</name>
    <dbReference type="NCBI Taxonomy" id="104452"/>
    <lineage>
        <taxon>Eukaryota</taxon>
        <taxon>Metazoa</taxon>
        <taxon>Ecdysozoa</taxon>
        <taxon>Arthropoda</taxon>
        <taxon>Hexapoda</taxon>
        <taxon>Insecta</taxon>
        <taxon>Pterygota</taxon>
        <taxon>Neoptera</taxon>
        <taxon>Endopterygota</taxon>
        <taxon>Lepidoptera</taxon>
        <taxon>Glossata</taxon>
        <taxon>Ditrysia</taxon>
        <taxon>Geometroidea</taxon>
        <taxon>Geometridae</taxon>
        <taxon>Larentiinae</taxon>
        <taxon>Operophtera</taxon>
    </lineage>
</organism>
<evidence type="ECO:0000256" key="1">
    <source>
        <dbReference type="SAM" id="SignalP"/>
    </source>
</evidence>
<keyword evidence="1" id="KW-0732">Signal</keyword>
<dbReference type="InterPro" id="IPR010562">
    <property type="entry name" value="Haemolymph_juvenile_hormone-bd"/>
</dbReference>
<comment type="caution">
    <text evidence="2">The sequence shown here is derived from an EMBL/GenBank/DDBJ whole genome shotgun (WGS) entry which is preliminary data.</text>
</comment>
<evidence type="ECO:0000313" key="2">
    <source>
        <dbReference type="EMBL" id="KOB78556.1"/>
    </source>
</evidence>